<reference evidence="3 4" key="2">
    <citation type="submission" date="2018-11" db="EMBL/GenBank/DDBJ databases">
        <authorList>
            <consortium name="Pathogen Informatics"/>
        </authorList>
    </citation>
    <scope>NUCLEOTIDE SEQUENCE [LARGE SCALE GENOMIC DNA]</scope>
</reference>
<reference evidence="5" key="1">
    <citation type="submission" date="2017-02" db="UniProtKB">
        <authorList>
            <consortium name="WormBaseParasite"/>
        </authorList>
    </citation>
    <scope>IDENTIFICATION</scope>
</reference>
<feature type="compositionally biased region" description="Polar residues" evidence="2">
    <location>
        <begin position="142"/>
        <end position="160"/>
    </location>
</feature>
<dbReference type="AlphaFoldDB" id="A0A0M3JRS9"/>
<feature type="coiled-coil region" evidence="1">
    <location>
        <begin position="199"/>
        <end position="233"/>
    </location>
</feature>
<dbReference type="Proteomes" id="UP000267096">
    <property type="component" value="Unassembled WGS sequence"/>
</dbReference>
<evidence type="ECO:0000256" key="1">
    <source>
        <dbReference type="SAM" id="Coils"/>
    </source>
</evidence>
<keyword evidence="4" id="KW-1185">Reference proteome</keyword>
<feature type="region of interest" description="Disordered" evidence="2">
    <location>
        <begin position="127"/>
        <end position="160"/>
    </location>
</feature>
<proteinExistence type="predicted"/>
<dbReference type="OrthoDB" id="5876653at2759"/>
<protein>
    <submittedName>
        <fullName evidence="5">TACC_C domain-containing protein</fullName>
    </submittedName>
</protein>
<gene>
    <name evidence="3" type="ORF">ASIM_LOCUS10188</name>
</gene>
<feature type="region of interest" description="Disordered" evidence="2">
    <location>
        <begin position="1"/>
        <end position="67"/>
    </location>
</feature>
<feature type="compositionally biased region" description="Polar residues" evidence="2">
    <location>
        <begin position="16"/>
        <end position="25"/>
    </location>
</feature>
<evidence type="ECO:0000313" key="4">
    <source>
        <dbReference type="Proteomes" id="UP000267096"/>
    </source>
</evidence>
<accession>A0A0M3JRS9</accession>
<feature type="coiled-coil region" evidence="1">
    <location>
        <begin position="295"/>
        <end position="336"/>
    </location>
</feature>
<name>A0A0M3JRS9_ANISI</name>
<evidence type="ECO:0000313" key="5">
    <source>
        <dbReference type="WBParaSite" id="ASIM_0001063001-mRNA-1"/>
    </source>
</evidence>
<evidence type="ECO:0000256" key="2">
    <source>
        <dbReference type="SAM" id="MobiDB-lite"/>
    </source>
</evidence>
<dbReference type="WBParaSite" id="ASIM_0001063001-mRNA-1">
    <property type="protein sequence ID" value="ASIM_0001063001-mRNA-1"/>
    <property type="gene ID" value="ASIM_0001063001"/>
</dbReference>
<keyword evidence="1" id="KW-0175">Coiled coil</keyword>
<organism evidence="5">
    <name type="scientific">Anisakis simplex</name>
    <name type="common">Herring worm</name>
    <dbReference type="NCBI Taxonomy" id="6269"/>
    <lineage>
        <taxon>Eukaryota</taxon>
        <taxon>Metazoa</taxon>
        <taxon>Ecdysozoa</taxon>
        <taxon>Nematoda</taxon>
        <taxon>Chromadorea</taxon>
        <taxon>Rhabditida</taxon>
        <taxon>Spirurina</taxon>
        <taxon>Ascaridomorpha</taxon>
        <taxon>Ascaridoidea</taxon>
        <taxon>Anisakidae</taxon>
        <taxon>Anisakis</taxon>
        <taxon>Anisakis simplex complex</taxon>
    </lineage>
</organism>
<sequence length="367" mass="40146">MSASSKDNTLLDRGVASNSNTLTNERSYHSVDDDDFELISNDHDSSNANSSSIQRAEGSRNGGSVPGVPLTMSNISIVPSMQSSAVIDSSTASASYGGSARRDSASSTPLLAQSMVNCLLTGTSPSATLSSGANRSASSSALNTNGSTSQRGQNSLDPNDLSSEIFVIDPLSAVESIRADYNAAQDTMKKESELLKKTLIKKCEENNSLSARVRELEHEKERMQNEMIEKDCKTREMSEQIDGLIAQKLQYDDIIREQSIALTNTAFNDGSSNFASDIAAHQQLIHQGKMQSDLIDELTARLEEMKKQYADEHAKVIDLEEIVKVLHEENQECNEKCRRVYESYKKRVLSLQSKIDGFASRGEVNNV</sequence>
<feature type="compositionally biased region" description="Low complexity" evidence="2">
    <location>
        <begin position="130"/>
        <end position="141"/>
    </location>
</feature>
<evidence type="ECO:0000313" key="3">
    <source>
        <dbReference type="EMBL" id="VDK42492.1"/>
    </source>
</evidence>
<dbReference type="EMBL" id="UYRR01030987">
    <property type="protein sequence ID" value="VDK42492.1"/>
    <property type="molecule type" value="Genomic_DNA"/>
</dbReference>